<feature type="domain" description="RRM" evidence="1">
    <location>
        <begin position="20"/>
        <end position="76"/>
    </location>
</feature>
<name>A0A5J4PKB5_9EUKA</name>
<dbReference type="Pfam" id="PF00076">
    <property type="entry name" value="RRM_1"/>
    <property type="match status" value="1"/>
</dbReference>
<evidence type="ECO:0000313" key="2">
    <source>
        <dbReference type="EMBL" id="KAA6309967.1"/>
    </source>
</evidence>
<proteinExistence type="predicted"/>
<dbReference type="InterPro" id="IPR000504">
    <property type="entry name" value="RRM_dom"/>
</dbReference>
<dbReference type="InterPro" id="IPR012677">
    <property type="entry name" value="Nucleotide-bd_a/b_plait_sf"/>
</dbReference>
<dbReference type="GO" id="GO:0003723">
    <property type="term" value="F:RNA binding"/>
    <property type="evidence" value="ECO:0007669"/>
    <property type="project" value="InterPro"/>
</dbReference>
<protein>
    <recommendedName>
        <fullName evidence="1">RRM domain-containing protein</fullName>
    </recommendedName>
</protein>
<reference evidence="2 3" key="1">
    <citation type="submission" date="2019-03" db="EMBL/GenBank/DDBJ databases">
        <title>Single cell metagenomics reveals metabolic interactions within the superorganism composed of flagellate Streblomastix strix and complex community of Bacteroidetes bacteria on its surface.</title>
        <authorList>
            <person name="Treitli S.C."/>
            <person name="Kolisko M."/>
            <person name="Husnik F."/>
            <person name="Keeling P."/>
            <person name="Hampl V."/>
        </authorList>
    </citation>
    <scope>NUCLEOTIDE SEQUENCE [LARGE SCALE GENOMIC DNA]</scope>
    <source>
        <strain evidence="2">ST1C</strain>
    </source>
</reference>
<dbReference type="Proteomes" id="UP000324800">
    <property type="component" value="Unassembled WGS sequence"/>
</dbReference>
<dbReference type="AlphaFoldDB" id="A0A5J4PKB5"/>
<sequence length="97" mass="10952">MAKVISADTFKNFGDNCAICGKIPSNIKYDKIQNVFSKFGEIQCLLLEDENGKEVRQALVFYTTRDGLLNATKRENAWQLQSISGIVEKCSQKMKDL</sequence>
<dbReference type="EMBL" id="SNRW01050012">
    <property type="protein sequence ID" value="KAA6309967.1"/>
    <property type="molecule type" value="Genomic_DNA"/>
</dbReference>
<accession>A0A5J4PKB5</accession>
<comment type="caution">
    <text evidence="2">The sequence shown here is derived from an EMBL/GenBank/DDBJ whole genome shotgun (WGS) entry which is preliminary data.</text>
</comment>
<evidence type="ECO:0000313" key="3">
    <source>
        <dbReference type="Proteomes" id="UP000324800"/>
    </source>
</evidence>
<feature type="non-terminal residue" evidence="2">
    <location>
        <position position="97"/>
    </location>
</feature>
<dbReference type="Gene3D" id="3.30.70.330">
    <property type="match status" value="1"/>
</dbReference>
<dbReference type="SUPFAM" id="SSF54928">
    <property type="entry name" value="RNA-binding domain, RBD"/>
    <property type="match status" value="1"/>
</dbReference>
<evidence type="ECO:0000259" key="1">
    <source>
        <dbReference type="Pfam" id="PF00076"/>
    </source>
</evidence>
<gene>
    <name evidence="2" type="ORF">EZS28_056401</name>
</gene>
<organism evidence="2 3">
    <name type="scientific">Streblomastix strix</name>
    <dbReference type="NCBI Taxonomy" id="222440"/>
    <lineage>
        <taxon>Eukaryota</taxon>
        <taxon>Metamonada</taxon>
        <taxon>Preaxostyla</taxon>
        <taxon>Oxymonadida</taxon>
        <taxon>Streblomastigidae</taxon>
        <taxon>Streblomastix</taxon>
    </lineage>
</organism>
<dbReference type="InterPro" id="IPR035979">
    <property type="entry name" value="RBD_domain_sf"/>
</dbReference>